<evidence type="ECO:0000313" key="1">
    <source>
        <dbReference type="EMBL" id="KAK8385977.1"/>
    </source>
</evidence>
<accession>A0AAW0TET9</accession>
<protein>
    <submittedName>
        <fullName evidence="1">Uncharacterized protein</fullName>
    </submittedName>
</protein>
<keyword evidence="2" id="KW-1185">Reference proteome</keyword>
<proteinExistence type="predicted"/>
<dbReference type="AlphaFoldDB" id="A0AAW0TET9"/>
<dbReference type="EMBL" id="JARAKH010000031">
    <property type="protein sequence ID" value="KAK8385977.1"/>
    <property type="molecule type" value="Genomic_DNA"/>
</dbReference>
<reference evidence="1 2" key="1">
    <citation type="submission" date="2023-03" db="EMBL/GenBank/DDBJ databases">
        <title>High-quality genome of Scylla paramamosain provides insights in environmental adaptation.</title>
        <authorList>
            <person name="Zhang L."/>
        </authorList>
    </citation>
    <scope>NUCLEOTIDE SEQUENCE [LARGE SCALE GENOMIC DNA]</scope>
    <source>
        <strain evidence="1">LZ_2023a</strain>
        <tissue evidence="1">Muscle</tissue>
    </source>
</reference>
<name>A0AAW0TET9_SCYPA</name>
<dbReference type="Proteomes" id="UP001487740">
    <property type="component" value="Unassembled WGS sequence"/>
</dbReference>
<organism evidence="1 2">
    <name type="scientific">Scylla paramamosain</name>
    <name type="common">Mud crab</name>
    <dbReference type="NCBI Taxonomy" id="85552"/>
    <lineage>
        <taxon>Eukaryota</taxon>
        <taxon>Metazoa</taxon>
        <taxon>Ecdysozoa</taxon>
        <taxon>Arthropoda</taxon>
        <taxon>Crustacea</taxon>
        <taxon>Multicrustacea</taxon>
        <taxon>Malacostraca</taxon>
        <taxon>Eumalacostraca</taxon>
        <taxon>Eucarida</taxon>
        <taxon>Decapoda</taxon>
        <taxon>Pleocyemata</taxon>
        <taxon>Brachyura</taxon>
        <taxon>Eubrachyura</taxon>
        <taxon>Portunoidea</taxon>
        <taxon>Portunidae</taxon>
        <taxon>Portuninae</taxon>
        <taxon>Scylla</taxon>
    </lineage>
</organism>
<gene>
    <name evidence="1" type="ORF">O3P69_010612</name>
</gene>
<comment type="caution">
    <text evidence="1">The sequence shown here is derived from an EMBL/GenBank/DDBJ whole genome shotgun (WGS) entry which is preliminary data.</text>
</comment>
<sequence length="164" mass="17344">MGLAAAAPSTAGSKSEYRVSRSIHTRIAQWAAGRYAGAAASAGLECSGRYFPERQACCVRRSESLGSPCGVWAAGRFRALLICPAPHLQVTAVPGCGRRWGRGRGSAGRRSEGSRPLRDVRLAPVSSRVCRAGHGAGVGRGRDLRLRLTPACCGRCLLDEPRLT</sequence>
<evidence type="ECO:0000313" key="2">
    <source>
        <dbReference type="Proteomes" id="UP001487740"/>
    </source>
</evidence>